<reference evidence="1" key="1">
    <citation type="submission" date="2019-12" db="EMBL/GenBank/DDBJ databases">
        <title>An insight into the sialome of adult female Ixodes ricinus ticks feeding for 6 days.</title>
        <authorList>
            <person name="Perner J."/>
            <person name="Ribeiro J.M.C."/>
        </authorList>
    </citation>
    <scope>NUCLEOTIDE SEQUENCE</scope>
    <source>
        <strain evidence="1">Semi-engorged</strain>
        <tissue evidence="1">Salivary glands</tissue>
    </source>
</reference>
<name>A0A6B0UA94_IXORI</name>
<accession>A0A6B0UA94</accession>
<protein>
    <submittedName>
        <fullName evidence="1">Uncharacterized protein</fullName>
    </submittedName>
</protein>
<sequence>MQLKVSFFFFSSYWQKFFFWWKALCFSKENCPGQYFSGIAKSSSWFQMALTSSTVDGCCAINEDLFNLGRISALIFSKLRPPSFSAVNKIFILAATKKKRRL</sequence>
<evidence type="ECO:0000313" key="1">
    <source>
        <dbReference type="EMBL" id="MXU88558.1"/>
    </source>
</evidence>
<proteinExistence type="predicted"/>
<dbReference type="AlphaFoldDB" id="A0A6B0UA94"/>
<organism evidence="1">
    <name type="scientific">Ixodes ricinus</name>
    <name type="common">Common tick</name>
    <name type="synonym">Acarus ricinus</name>
    <dbReference type="NCBI Taxonomy" id="34613"/>
    <lineage>
        <taxon>Eukaryota</taxon>
        <taxon>Metazoa</taxon>
        <taxon>Ecdysozoa</taxon>
        <taxon>Arthropoda</taxon>
        <taxon>Chelicerata</taxon>
        <taxon>Arachnida</taxon>
        <taxon>Acari</taxon>
        <taxon>Parasitiformes</taxon>
        <taxon>Ixodida</taxon>
        <taxon>Ixodoidea</taxon>
        <taxon>Ixodidae</taxon>
        <taxon>Ixodinae</taxon>
        <taxon>Ixodes</taxon>
    </lineage>
</organism>
<dbReference type="EMBL" id="GIFC01006475">
    <property type="protein sequence ID" value="MXU88558.1"/>
    <property type="molecule type" value="Transcribed_RNA"/>
</dbReference>